<keyword evidence="4 8" id="KW-0498">Mitosis</keyword>
<comment type="similarity">
    <text evidence="1 8">Belongs to the NDC80/HEC1 family.</text>
</comment>
<reference evidence="12" key="1">
    <citation type="submission" date="2018-02" db="EMBL/GenBank/DDBJ databases">
        <authorList>
            <person name="Cohen D.B."/>
            <person name="Kent A.D."/>
        </authorList>
    </citation>
    <scope>NUCLEOTIDE SEQUENCE</scope>
</reference>
<proteinExistence type="inferred from homology"/>
<dbReference type="GO" id="GO:0051315">
    <property type="term" value="P:attachment of mitotic spindle microtubules to kinetochore"/>
    <property type="evidence" value="ECO:0007669"/>
    <property type="project" value="UniProtKB-UniRule"/>
</dbReference>
<evidence type="ECO:0000256" key="7">
    <source>
        <dbReference type="ARBA" id="ARBA00023328"/>
    </source>
</evidence>
<keyword evidence="6 8" id="KW-0131">Cell cycle</keyword>
<dbReference type="Gene3D" id="1.10.418.30">
    <property type="entry name" value="Ncd80 complex, Ncd80 subunit"/>
    <property type="match status" value="1"/>
</dbReference>
<comment type="subcellular location">
    <subcellularLocation>
        <location evidence="8">Chromosome</location>
        <location evidence="8">Centromere</location>
        <location evidence="8">Kinetochore</location>
    </subcellularLocation>
    <subcellularLocation>
        <location evidence="8">Nucleus</location>
    </subcellularLocation>
</comment>
<evidence type="ECO:0000256" key="8">
    <source>
        <dbReference type="RuleBase" id="RU368072"/>
    </source>
</evidence>
<evidence type="ECO:0000256" key="1">
    <source>
        <dbReference type="ARBA" id="ARBA00007050"/>
    </source>
</evidence>
<feature type="coiled-coil region" evidence="9">
    <location>
        <begin position="441"/>
        <end position="475"/>
    </location>
</feature>
<dbReference type="AlphaFoldDB" id="A0A2N9I696"/>
<evidence type="ECO:0000313" key="12">
    <source>
        <dbReference type="EMBL" id="SPD19614.1"/>
    </source>
</evidence>
<evidence type="ECO:0000259" key="11">
    <source>
        <dbReference type="Pfam" id="PF03801"/>
    </source>
</evidence>
<keyword evidence="8" id="KW-0539">Nucleus</keyword>
<dbReference type="PANTHER" id="PTHR46681:SF1">
    <property type="entry name" value="KINETOCHORE PROTEIN NDC80 HOMOLOG"/>
    <property type="match status" value="1"/>
</dbReference>
<evidence type="ECO:0000256" key="9">
    <source>
        <dbReference type="SAM" id="Coils"/>
    </source>
</evidence>
<dbReference type="InterPro" id="IPR038273">
    <property type="entry name" value="Ndc80_sf"/>
</dbReference>
<evidence type="ECO:0000256" key="10">
    <source>
        <dbReference type="SAM" id="MobiDB-lite"/>
    </source>
</evidence>
<evidence type="ECO:0000256" key="2">
    <source>
        <dbReference type="ARBA" id="ARBA00022454"/>
    </source>
</evidence>
<feature type="coiled-coil region" evidence="9">
    <location>
        <begin position="274"/>
        <end position="339"/>
    </location>
</feature>
<feature type="compositionally biased region" description="Low complexity" evidence="10">
    <location>
        <begin position="40"/>
        <end position="52"/>
    </location>
</feature>
<dbReference type="Pfam" id="PF03801">
    <property type="entry name" value="Ndc80_HEC"/>
    <property type="match status" value="1"/>
</dbReference>
<keyword evidence="2 8" id="KW-0158">Chromosome</keyword>
<keyword evidence="5 9" id="KW-0175">Coiled coil</keyword>
<name>A0A2N9I696_FAGSY</name>
<gene>
    <name evidence="12" type="ORF">FSB_LOCUS47496</name>
</gene>
<feature type="coiled-coil region" evidence="9">
    <location>
        <begin position="202"/>
        <end position="229"/>
    </location>
</feature>
<evidence type="ECO:0000256" key="6">
    <source>
        <dbReference type="ARBA" id="ARBA00023306"/>
    </source>
</evidence>
<keyword evidence="3 8" id="KW-0132">Cell division</keyword>
<feature type="domain" description="Kinetochore protein Ndc80 CH" evidence="11">
    <location>
        <begin position="64"/>
        <end position="165"/>
    </location>
</feature>
<accession>A0A2N9I696</accession>
<protein>
    <recommendedName>
        <fullName evidence="8">Kinetochore protein NDC80</fullName>
    </recommendedName>
</protein>
<sequence length="587" mass="66448">MRGAGRRPRPKESLNPPPPPTPLDHLRQYGVPPSRDSDASSRPSSIGMGGRSTTTSSSFELLYKDRSLQQSAISTINSYLSSLSFPTLKTPLPSAKEIISTLRFLLSRFEYPSSKLEEDLPFLLKSLNYPFKFNKSILKSPGTPHQWPSFLALIHWLVQIALFNDHLSPLADNDLDAYVLQCYSHYVRGDDDVVDELDGDFVERFEQKKANLKENVDVLGANFREQEAKAALRSAPSQKEMLEKDKGVLEEDVNKFHTIIGEFTERIASMGQVSEEKEKELEAKVQEKMRISEENDELKGRVETQTLNARDMDRMRRELQAVERDIAEAELARNTWEEKSWELDATIGHKSKELEALAMECNQAMRSCSICGGSRLKLGNEFQYVLNPKGTTPSEIMGIDYKSKLKPALNSYADDIQKSSMAKLEELISLQQQSKENAAKIEGKRNHITALQSRIEELEAQLNSLKKEIRDYTYTCAAESKKMVEEVQMEAHNLDIVEGEAAEVLKTSKWRLQEAIKQSEEEIQMCARELFTLVDFVSKYKESVESRISEMKSNLTETAAAVSDAYKSSLPAQFGIAFNANLQFKKT</sequence>
<comment type="subunit">
    <text evidence="8">Component of the NDC80 complex.</text>
</comment>
<comment type="function">
    <text evidence="8">Acts as a component of the essential kinetochore-associated NDC80 complex, which is required for chromosome segregation and spindle checkpoint activity.</text>
</comment>
<dbReference type="EMBL" id="OIVN01004857">
    <property type="protein sequence ID" value="SPD19614.1"/>
    <property type="molecule type" value="Genomic_DNA"/>
</dbReference>
<dbReference type="GO" id="GO:0005634">
    <property type="term" value="C:nucleus"/>
    <property type="evidence" value="ECO:0007669"/>
    <property type="project" value="UniProtKB-SubCell"/>
</dbReference>
<evidence type="ECO:0000256" key="4">
    <source>
        <dbReference type="ARBA" id="ARBA00022776"/>
    </source>
</evidence>
<evidence type="ECO:0000256" key="3">
    <source>
        <dbReference type="ARBA" id="ARBA00022618"/>
    </source>
</evidence>
<feature type="region of interest" description="Disordered" evidence="10">
    <location>
        <begin position="1"/>
        <end position="52"/>
    </location>
</feature>
<organism evidence="12">
    <name type="scientific">Fagus sylvatica</name>
    <name type="common">Beechnut</name>
    <dbReference type="NCBI Taxonomy" id="28930"/>
    <lineage>
        <taxon>Eukaryota</taxon>
        <taxon>Viridiplantae</taxon>
        <taxon>Streptophyta</taxon>
        <taxon>Embryophyta</taxon>
        <taxon>Tracheophyta</taxon>
        <taxon>Spermatophyta</taxon>
        <taxon>Magnoliopsida</taxon>
        <taxon>eudicotyledons</taxon>
        <taxon>Gunneridae</taxon>
        <taxon>Pentapetalae</taxon>
        <taxon>rosids</taxon>
        <taxon>fabids</taxon>
        <taxon>Fagales</taxon>
        <taxon>Fagaceae</taxon>
        <taxon>Fagus</taxon>
    </lineage>
</organism>
<feature type="coiled-coil region" evidence="9">
    <location>
        <begin position="502"/>
        <end position="529"/>
    </location>
</feature>
<keyword evidence="8" id="KW-0995">Kinetochore</keyword>
<dbReference type="InterPro" id="IPR055307">
    <property type="entry name" value="NDC80_plants"/>
</dbReference>
<evidence type="ECO:0000256" key="5">
    <source>
        <dbReference type="ARBA" id="ARBA00023054"/>
    </source>
</evidence>
<dbReference type="PANTHER" id="PTHR46681">
    <property type="entry name" value="KINETOCHORE PROTEIN NDC80 HOMOLOG"/>
    <property type="match status" value="1"/>
</dbReference>
<keyword evidence="7 8" id="KW-0137">Centromere</keyword>
<dbReference type="InterPro" id="IPR055260">
    <property type="entry name" value="Ndc80_CH"/>
</dbReference>
<dbReference type="GO" id="GO:0051301">
    <property type="term" value="P:cell division"/>
    <property type="evidence" value="ECO:0007669"/>
    <property type="project" value="UniProtKB-UniRule"/>
</dbReference>
<dbReference type="GO" id="GO:0031262">
    <property type="term" value="C:Ndc80 complex"/>
    <property type="evidence" value="ECO:0007669"/>
    <property type="project" value="UniProtKB-UniRule"/>
</dbReference>